<evidence type="ECO:0000256" key="1">
    <source>
        <dbReference type="SAM" id="SignalP"/>
    </source>
</evidence>
<dbReference type="Pfam" id="PF12697">
    <property type="entry name" value="Abhydrolase_6"/>
    <property type="match status" value="1"/>
</dbReference>
<gene>
    <name evidence="3" type="ORF">LIER_15677</name>
</gene>
<comment type="caution">
    <text evidence="3">The sequence shown here is derived from an EMBL/GenBank/DDBJ whole genome shotgun (WGS) entry which is preliminary data.</text>
</comment>
<feature type="chain" id="PRO_5043539709" evidence="1">
    <location>
        <begin position="22"/>
        <end position="339"/>
    </location>
</feature>
<evidence type="ECO:0000313" key="4">
    <source>
        <dbReference type="Proteomes" id="UP001454036"/>
    </source>
</evidence>
<evidence type="ECO:0000313" key="3">
    <source>
        <dbReference type="EMBL" id="GAA0158730.1"/>
    </source>
</evidence>
<protein>
    <submittedName>
        <fullName evidence="3">Hydrolase</fullName>
    </submittedName>
</protein>
<keyword evidence="1" id="KW-0732">Signal</keyword>
<accession>A0AAV3Q5E1</accession>
<dbReference type="PANTHER" id="PTHR45763:SF51">
    <property type="entry name" value="ALPHA_BETA-HYDROLASES SUPERFAMILY PROTEIN"/>
    <property type="match status" value="1"/>
</dbReference>
<evidence type="ECO:0000259" key="2">
    <source>
        <dbReference type="Pfam" id="PF12697"/>
    </source>
</evidence>
<dbReference type="EMBL" id="BAABME010003420">
    <property type="protein sequence ID" value="GAA0158730.1"/>
    <property type="molecule type" value="Genomic_DNA"/>
</dbReference>
<reference evidence="3 4" key="1">
    <citation type="submission" date="2024-01" db="EMBL/GenBank/DDBJ databases">
        <title>The complete chloroplast genome sequence of Lithospermum erythrorhizon: insights into the phylogenetic relationship among Boraginaceae species and the maternal lineages of purple gromwells.</title>
        <authorList>
            <person name="Okada T."/>
            <person name="Watanabe K."/>
        </authorList>
    </citation>
    <scope>NUCLEOTIDE SEQUENCE [LARGE SCALE GENOMIC DNA]</scope>
</reference>
<dbReference type="Proteomes" id="UP001454036">
    <property type="component" value="Unassembled WGS sequence"/>
</dbReference>
<feature type="domain" description="AB hydrolase-1" evidence="2">
    <location>
        <begin position="67"/>
        <end position="322"/>
    </location>
</feature>
<proteinExistence type="predicted"/>
<dbReference type="InterPro" id="IPR000073">
    <property type="entry name" value="AB_hydrolase_1"/>
</dbReference>
<keyword evidence="3" id="KW-0378">Hydrolase</keyword>
<sequence>MVRERLPWILILLVVVWLYKSFIPPPPKICGTPGGPPITGPRIVLRDGRHLSYEEYGVPKEIAKYKIIYIHGHSTIKNDPLLEALNLFEEFHVYIVGFDRPGYGESDPDPKRTFKSTSLDIEELGDHLKLGTKFYIMGYSAGGALGWGCLKYIPHRLAGIILIAPGFSFWWPSLPSTLVEEAFYQQDQWIQWNILIAHYTPWFIYWWNTQDTHKLFPPSNATNSLRMLSDSDQIMDNLQEYSTQQGLYESYLRDGLVLFGDWGFDALNLENPFVGMEGLVHIWQGDRDEDVSVEVQRYIVNNLPWIHYHEVPNVGHKFAFEDDIKYQILKVLETATHDM</sequence>
<dbReference type="InterPro" id="IPR029058">
    <property type="entry name" value="AB_hydrolase_fold"/>
</dbReference>
<dbReference type="FunFam" id="3.40.50.1820:FF:000270">
    <property type="entry name" value="Alpha/beta-Hydrolases superfamily protein"/>
    <property type="match status" value="1"/>
</dbReference>
<keyword evidence="4" id="KW-1185">Reference proteome</keyword>
<feature type="signal peptide" evidence="1">
    <location>
        <begin position="1"/>
        <end position="21"/>
    </location>
</feature>
<dbReference type="GO" id="GO:0016787">
    <property type="term" value="F:hydrolase activity"/>
    <property type="evidence" value="ECO:0007669"/>
    <property type="project" value="UniProtKB-KW"/>
</dbReference>
<name>A0AAV3Q5E1_LITER</name>
<dbReference type="PANTHER" id="PTHR45763">
    <property type="entry name" value="HYDROLASE, ALPHA/BETA FOLD FAMILY PROTEIN, EXPRESSED-RELATED"/>
    <property type="match status" value="1"/>
</dbReference>
<organism evidence="3 4">
    <name type="scientific">Lithospermum erythrorhizon</name>
    <name type="common">Purple gromwell</name>
    <name type="synonym">Lithospermum officinale var. erythrorhizon</name>
    <dbReference type="NCBI Taxonomy" id="34254"/>
    <lineage>
        <taxon>Eukaryota</taxon>
        <taxon>Viridiplantae</taxon>
        <taxon>Streptophyta</taxon>
        <taxon>Embryophyta</taxon>
        <taxon>Tracheophyta</taxon>
        <taxon>Spermatophyta</taxon>
        <taxon>Magnoliopsida</taxon>
        <taxon>eudicotyledons</taxon>
        <taxon>Gunneridae</taxon>
        <taxon>Pentapetalae</taxon>
        <taxon>asterids</taxon>
        <taxon>lamiids</taxon>
        <taxon>Boraginales</taxon>
        <taxon>Boraginaceae</taxon>
        <taxon>Boraginoideae</taxon>
        <taxon>Lithospermeae</taxon>
        <taxon>Lithospermum</taxon>
    </lineage>
</organism>
<dbReference type="SUPFAM" id="SSF53474">
    <property type="entry name" value="alpha/beta-Hydrolases"/>
    <property type="match status" value="1"/>
</dbReference>
<dbReference type="AlphaFoldDB" id="A0AAV3Q5E1"/>
<dbReference type="Gene3D" id="3.40.50.1820">
    <property type="entry name" value="alpha/beta hydrolase"/>
    <property type="match status" value="1"/>
</dbReference>